<accession>A0A8C0WL17</accession>
<organism evidence="2">
    <name type="scientific">Castor canadensis</name>
    <name type="common">American beaver</name>
    <dbReference type="NCBI Taxonomy" id="51338"/>
    <lineage>
        <taxon>Eukaryota</taxon>
        <taxon>Metazoa</taxon>
        <taxon>Chordata</taxon>
        <taxon>Craniata</taxon>
        <taxon>Vertebrata</taxon>
        <taxon>Euteleostomi</taxon>
        <taxon>Mammalia</taxon>
        <taxon>Eutheria</taxon>
        <taxon>Euarchontoglires</taxon>
        <taxon>Glires</taxon>
        <taxon>Rodentia</taxon>
        <taxon>Castorimorpha</taxon>
        <taxon>Castoridae</taxon>
        <taxon>Castor</taxon>
    </lineage>
</organism>
<evidence type="ECO:0000313" key="2">
    <source>
        <dbReference type="Ensembl" id="ENSCCNP00000011109.1"/>
    </source>
</evidence>
<dbReference type="AlphaFoldDB" id="A0A8C0WL17"/>
<evidence type="ECO:0000256" key="1">
    <source>
        <dbReference type="SAM" id="SignalP"/>
    </source>
</evidence>
<protein>
    <recommendedName>
        <fullName evidence="3">Secreted protein</fullName>
    </recommendedName>
</protein>
<reference evidence="2" key="1">
    <citation type="submission" date="2023-09" db="UniProtKB">
        <authorList>
            <consortium name="Ensembl"/>
        </authorList>
    </citation>
    <scope>IDENTIFICATION</scope>
</reference>
<name>A0A8C0WL17_CASCN</name>
<feature type="signal peptide" evidence="1">
    <location>
        <begin position="1"/>
        <end position="23"/>
    </location>
</feature>
<evidence type="ECO:0008006" key="3">
    <source>
        <dbReference type="Google" id="ProtNLM"/>
    </source>
</evidence>
<sequence length="68" mass="8169">MAPCRRVFYFVFALFSILVSLVCETCRLDLGKYRKVCMEEEKIDGYFKLNFFYCQQRVSYTRPALFLT</sequence>
<dbReference type="Ensembl" id="ENSCCNT00000014543.1">
    <property type="protein sequence ID" value="ENSCCNP00000011109.1"/>
    <property type="gene ID" value="ENSCCNG00000011513.1"/>
</dbReference>
<feature type="chain" id="PRO_5034554411" description="Secreted protein" evidence="1">
    <location>
        <begin position="24"/>
        <end position="68"/>
    </location>
</feature>
<proteinExistence type="predicted"/>
<keyword evidence="1" id="KW-0732">Signal</keyword>